<sequence>MVLTYFYSTLSELFDNKTQSVVRPLVLFSAIPSVIHIGITYCFGPFDTSWFQRSSTSSLNYTADVFVYVSRICDVRQAVGSEKRGWPPSKTLRYLSQMFIPDNE</sequence>
<evidence type="ECO:0000313" key="2">
    <source>
        <dbReference type="Proteomes" id="UP000237105"/>
    </source>
</evidence>
<dbReference type="EMBL" id="JXTB01000447">
    <property type="protein sequence ID" value="PON40077.1"/>
    <property type="molecule type" value="Genomic_DNA"/>
</dbReference>
<organism evidence="1 2">
    <name type="scientific">Parasponia andersonii</name>
    <name type="common">Sponia andersonii</name>
    <dbReference type="NCBI Taxonomy" id="3476"/>
    <lineage>
        <taxon>Eukaryota</taxon>
        <taxon>Viridiplantae</taxon>
        <taxon>Streptophyta</taxon>
        <taxon>Embryophyta</taxon>
        <taxon>Tracheophyta</taxon>
        <taxon>Spermatophyta</taxon>
        <taxon>Magnoliopsida</taxon>
        <taxon>eudicotyledons</taxon>
        <taxon>Gunneridae</taxon>
        <taxon>Pentapetalae</taxon>
        <taxon>rosids</taxon>
        <taxon>fabids</taxon>
        <taxon>Rosales</taxon>
        <taxon>Cannabaceae</taxon>
        <taxon>Parasponia</taxon>
    </lineage>
</organism>
<protein>
    <submittedName>
        <fullName evidence="1">Uncharacterized protein</fullName>
    </submittedName>
</protein>
<evidence type="ECO:0000313" key="1">
    <source>
        <dbReference type="EMBL" id="PON40077.1"/>
    </source>
</evidence>
<keyword evidence="2" id="KW-1185">Reference proteome</keyword>
<dbReference type="Proteomes" id="UP000237105">
    <property type="component" value="Unassembled WGS sequence"/>
</dbReference>
<accession>A0A2P5AU58</accession>
<dbReference type="AlphaFoldDB" id="A0A2P5AU58"/>
<comment type="caution">
    <text evidence="1">The sequence shown here is derived from an EMBL/GenBank/DDBJ whole genome shotgun (WGS) entry which is preliminary data.</text>
</comment>
<name>A0A2P5AU58_PARAD</name>
<gene>
    <name evidence="1" type="ORF">PanWU01x14_300200</name>
</gene>
<reference evidence="2" key="1">
    <citation type="submission" date="2016-06" db="EMBL/GenBank/DDBJ databases">
        <title>Parallel loss of symbiosis genes in relatives of nitrogen-fixing non-legume Parasponia.</title>
        <authorList>
            <person name="Van Velzen R."/>
            <person name="Holmer R."/>
            <person name="Bu F."/>
            <person name="Rutten L."/>
            <person name="Van Zeijl A."/>
            <person name="Liu W."/>
            <person name="Santuari L."/>
            <person name="Cao Q."/>
            <person name="Sharma T."/>
            <person name="Shen D."/>
            <person name="Roswanjaya Y."/>
            <person name="Wardhani T."/>
            <person name="Kalhor M.S."/>
            <person name="Jansen J."/>
            <person name="Van den Hoogen J."/>
            <person name="Gungor B."/>
            <person name="Hartog M."/>
            <person name="Hontelez J."/>
            <person name="Verver J."/>
            <person name="Yang W.-C."/>
            <person name="Schijlen E."/>
            <person name="Repin R."/>
            <person name="Schilthuizen M."/>
            <person name="Schranz E."/>
            <person name="Heidstra R."/>
            <person name="Miyata K."/>
            <person name="Fedorova E."/>
            <person name="Kohlen W."/>
            <person name="Bisseling T."/>
            <person name="Smit S."/>
            <person name="Geurts R."/>
        </authorList>
    </citation>
    <scope>NUCLEOTIDE SEQUENCE [LARGE SCALE GENOMIC DNA]</scope>
    <source>
        <strain evidence="2">cv. WU1-14</strain>
    </source>
</reference>
<proteinExistence type="predicted"/>